<evidence type="ECO:0000313" key="13">
    <source>
        <dbReference type="Proteomes" id="UP001596074"/>
    </source>
</evidence>
<dbReference type="RefSeq" id="WP_378279414.1">
    <property type="nucleotide sequence ID" value="NZ_JBHSON010000002.1"/>
</dbReference>
<feature type="domain" description="Signal transduction histidine kinase subgroup 3 dimerisation and phosphoacceptor" evidence="11">
    <location>
        <begin position="188"/>
        <end position="253"/>
    </location>
</feature>
<evidence type="ECO:0000259" key="10">
    <source>
        <dbReference type="Pfam" id="PF02518"/>
    </source>
</evidence>
<feature type="transmembrane region" description="Helical" evidence="9">
    <location>
        <begin position="109"/>
        <end position="127"/>
    </location>
</feature>
<keyword evidence="7" id="KW-0067">ATP-binding</keyword>
<dbReference type="Pfam" id="PF07730">
    <property type="entry name" value="HisKA_3"/>
    <property type="match status" value="1"/>
</dbReference>
<organism evidence="12 13">
    <name type="scientific">Actinomadura rugatobispora</name>
    <dbReference type="NCBI Taxonomy" id="1994"/>
    <lineage>
        <taxon>Bacteria</taxon>
        <taxon>Bacillati</taxon>
        <taxon>Actinomycetota</taxon>
        <taxon>Actinomycetes</taxon>
        <taxon>Streptosporangiales</taxon>
        <taxon>Thermomonosporaceae</taxon>
        <taxon>Actinomadura</taxon>
    </lineage>
</organism>
<dbReference type="Proteomes" id="UP001596074">
    <property type="component" value="Unassembled WGS sequence"/>
</dbReference>
<keyword evidence="9" id="KW-0812">Transmembrane</keyword>
<keyword evidence="9" id="KW-1133">Transmembrane helix</keyword>
<accession>A0ABW0ZSF0</accession>
<proteinExistence type="predicted"/>
<keyword evidence="5" id="KW-0547">Nucleotide-binding</keyword>
<keyword evidence="6 12" id="KW-0418">Kinase</keyword>
<dbReference type="CDD" id="cd16917">
    <property type="entry name" value="HATPase_UhpB-NarQ-NarX-like"/>
    <property type="match status" value="1"/>
</dbReference>
<comment type="catalytic activity">
    <reaction evidence="1">
        <text>ATP + protein L-histidine = ADP + protein N-phospho-L-histidine.</text>
        <dbReference type="EC" id="2.7.13.3"/>
    </reaction>
</comment>
<evidence type="ECO:0000256" key="1">
    <source>
        <dbReference type="ARBA" id="ARBA00000085"/>
    </source>
</evidence>
<dbReference type="InterPro" id="IPR003594">
    <property type="entry name" value="HATPase_dom"/>
</dbReference>
<dbReference type="SUPFAM" id="SSF55874">
    <property type="entry name" value="ATPase domain of HSP90 chaperone/DNA topoisomerase II/histidine kinase"/>
    <property type="match status" value="1"/>
</dbReference>
<gene>
    <name evidence="12" type="ORF">ACFPZN_01785</name>
</gene>
<feature type="transmembrane region" description="Helical" evidence="9">
    <location>
        <begin position="139"/>
        <end position="156"/>
    </location>
</feature>
<keyword evidence="3" id="KW-0597">Phosphoprotein</keyword>
<feature type="transmembrane region" description="Helical" evidence="9">
    <location>
        <begin position="59"/>
        <end position="79"/>
    </location>
</feature>
<keyword evidence="13" id="KW-1185">Reference proteome</keyword>
<evidence type="ECO:0000256" key="3">
    <source>
        <dbReference type="ARBA" id="ARBA00022553"/>
    </source>
</evidence>
<keyword evidence="4" id="KW-0808">Transferase</keyword>
<evidence type="ECO:0000256" key="8">
    <source>
        <dbReference type="ARBA" id="ARBA00023012"/>
    </source>
</evidence>
<dbReference type="PANTHER" id="PTHR24421:SF10">
    <property type="entry name" value="NITRATE_NITRITE SENSOR PROTEIN NARQ"/>
    <property type="match status" value="1"/>
</dbReference>
<dbReference type="EC" id="2.7.13.3" evidence="2"/>
<protein>
    <recommendedName>
        <fullName evidence="2">histidine kinase</fullName>
        <ecNumber evidence="2">2.7.13.3</ecNumber>
    </recommendedName>
</protein>
<comment type="caution">
    <text evidence="12">The sequence shown here is derived from an EMBL/GenBank/DDBJ whole genome shotgun (WGS) entry which is preliminary data.</text>
</comment>
<evidence type="ECO:0000256" key="4">
    <source>
        <dbReference type="ARBA" id="ARBA00022679"/>
    </source>
</evidence>
<dbReference type="Pfam" id="PF02518">
    <property type="entry name" value="HATPase_c"/>
    <property type="match status" value="1"/>
</dbReference>
<dbReference type="PANTHER" id="PTHR24421">
    <property type="entry name" value="NITRATE/NITRITE SENSOR PROTEIN NARX-RELATED"/>
    <property type="match status" value="1"/>
</dbReference>
<reference evidence="13" key="1">
    <citation type="journal article" date="2019" name="Int. J. Syst. Evol. Microbiol.">
        <title>The Global Catalogue of Microorganisms (GCM) 10K type strain sequencing project: providing services to taxonomists for standard genome sequencing and annotation.</title>
        <authorList>
            <consortium name="The Broad Institute Genomics Platform"/>
            <consortium name="The Broad Institute Genome Sequencing Center for Infectious Disease"/>
            <person name="Wu L."/>
            <person name="Ma J."/>
        </authorList>
    </citation>
    <scope>NUCLEOTIDE SEQUENCE [LARGE SCALE GENOMIC DNA]</scope>
    <source>
        <strain evidence="13">KCTC 42087</strain>
    </source>
</reference>
<evidence type="ECO:0000256" key="6">
    <source>
        <dbReference type="ARBA" id="ARBA00022777"/>
    </source>
</evidence>
<dbReference type="InterPro" id="IPR036890">
    <property type="entry name" value="HATPase_C_sf"/>
</dbReference>
<dbReference type="Gene3D" id="1.20.5.1930">
    <property type="match status" value="1"/>
</dbReference>
<dbReference type="Gene3D" id="3.30.565.10">
    <property type="entry name" value="Histidine kinase-like ATPase, C-terminal domain"/>
    <property type="match status" value="1"/>
</dbReference>
<feature type="transmembrane region" description="Helical" evidence="9">
    <location>
        <begin position="85"/>
        <end position="102"/>
    </location>
</feature>
<feature type="domain" description="Histidine kinase/HSP90-like ATPase" evidence="10">
    <location>
        <begin position="300"/>
        <end position="388"/>
    </location>
</feature>
<evidence type="ECO:0000256" key="2">
    <source>
        <dbReference type="ARBA" id="ARBA00012438"/>
    </source>
</evidence>
<name>A0ABW0ZSF0_9ACTN</name>
<evidence type="ECO:0000256" key="9">
    <source>
        <dbReference type="SAM" id="Phobius"/>
    </source>
</evidence>
<keyword evidence="9" id="KW-0472">Membrane</keyword>
<evidence type="ECO:0000313" key="12">
    <source>
        <dbReference type="EMBL" id="MFC5744338.1"/>
    </source>
</evidence>
<keyword evidence="8" id="KW-0902">Two-component regulatory system</keyword>
<evidence type="ECO:0000256" key="7">
    <source>
        <dbReference type="ARBA" id="ARBA00022840"/>
    </source>
</evidence>
<dbReference type="GO" id="GO:0016301">
    <property type="term" value="F:kinase activity"/>
    <property type="evidence" value="ECO:0007669"/>
    <property type="project" value="UniProtKB-KW"/>
</dbReference>
<feature type="transmembrane region" description="Helical" evidence="9">
    <location>
        <begin position="35"/>
        <end position="52"/>
    </location>
</feature>
<sequence>MSRKNAVTVAGRRALGVAAVAPALVDQATTDTSAAAWLALGGYTVVAVAALAGRRRRPLTVFCTVLTVLAGVEVGAAAAEVKLSSLAVLPPAFALYAVGAYSPRNRSTAALFIGALLVAAGLVVNHATAPQGWRGGSDVLALVAVLPVAWALGVAARSHRVLLAAAEQRAEDARREQRLRAEQAAAAERVRIARDMHDVVAHSLTLLVVHAETVRARSGELPPWARERVDSLAAAGRQATEEMRDLLGVLRDGTAATAPRAPAPSLSGLDALVRTAGDSGNPVTLTTTGPLDAPPRPVQLAAYRVVQESLSNARRHAPGAPVTVRVDAGTTKIDVEVGSGPPPGPVRPVPGSGMGLAGLTERVAAVGGELSAGPMTGGGFRVTATLPYSWEGRRHALR</sequence>
<dbReference type="InterPro" id="IPR011712">
    <property type="entry name" value="Sig_transdc_His_kin_sub3_dim/P"/>
</dbReference>
<evidence type="ECO:0000259" key="11">
    <source>
        <dbReference type="Pfam" id="PF07730"/>
    </source>
</evidence>
<dbReference type="InterPro" id="IPR050482">
    <property type="entry name" value="Sensor_HK_TwoCompSys"/>
</dbReference>
<evidence type="ECO:0000256" key="5">
    <source>
        <dbReference type="ARBA" id="ARBA00022741"/>
    </source>
</evidence>
<dbReference type="EMBL" id="JBHSON010000002">
    <property type="protein sequence ID" value="MFC5744338.1"/>
    <property type="molecule type" value="Genomic_DNA"/>
</dbReference>